<keyword evidence="9" id="KW-1185">Reference proteome</keyword>
<evidence type="ECO:0000256" key="3">
    <source>
        <dbReference type="ARBA" id="ARBA00023237"/>
    </source>
</evidence>
<dbReference type="RefSeq" id="WP_085413969.1">
    <property type="nucleotide sequence ID" value="NZ_WAEL01000007.1"/>
</dbReference>
<evidence type="ECO:0000313" key="8">
    <source>
        <dbReference type="EMBL" id="NID12360.1"/>
    </source>
</evidence>
<evidence type="ECO:0000256" key="4">
    <source>
        <dbReference type="PROSITE-ProRule" id="PRU00473"/>
    </source>
</evidence>
<dbReference type="CDD" id="cd07185">
    <property type="entry name" value="OmpA_C-like"/>
    <property type="match status" value="1"/>
</dbReference>
<name>A0ABX0QMH5_9BACT</name>
<feature type="domain" description="OmpA-like" evidence="7">
    <location>
        <begin position="338"/>
        <end position="450"/>
    </location>
</feature>
<dbReference type="Proteomes" id="UP000606008">
    <property type="component" value="Unassembled WGS sequence"/>
</dbReference>
<dbReference type="InterPro" id="IPR006665">
    <property type="entry name" value="OmpA-like"/>
</dbReference>
<feature type="region of interest" description="Disordered" evidence="5">
    <location>
        <begin position="249"/>
        <end position="311"/>
    </location>
</feature>
<dbReference type="Pfam" id="PF00691">
    <property type="entry name" value="OmpA"/>
    <property type="match status" value="1"/>
</dbReference>
<evidence type="ECO:0000256" key="6">
    <source>
        <dbReference type="SAM" id="Phobius"/>
    </source>
</evidence>
<dbReference type="PANTHER" id="PTHR30329:SF21">
    <property type="entry name" value="LIPOPROTEIN YIAD-RELATED"/>
    <property type="match status" value="1"/>
</dbReference>
<accession>A0ABX0QMH5</accession>
<dbReference type="PANTHER" id="PTHR30329">
    <property type="entry name" value="STATOR ELEMENT OF FLAGELLAR MOTOR COMPLEX"/>
    <property type="match status" value="1"/>
</dbReference>
<comment type="caution">
    <text evidence="8">The sequence shown here is derived from an EMBL/GenBank/DDBJ whole genome shotgun (WGS) entry which is preliminary data.</text>
</comment>
<gene>
    <name evidence="8" type="ORF">F7231_19455</name>
</gene>
<dbReference type="InterPro" id="IPR036737">
    <property type="entry name" value="OmpA-like_sf"/>
</dbReference>
<evidence type="ECO:0000256" key="5">
    <source>
        <dbReference type="SAM" id="MobiDB-lite"/>
    </source>
</evidence>
<dbReference type="PRINTS" id="PR01021">
    <property type="entry name" value="OMPADOMAIN"/>
</dbReference>
<keyword evidence="6" id="KW-0812">Transmembrane</keyword>
<feature type="transmembrane region" description="Helical" evidence="6">
    <location>
        <begin position="223"/>
        <end position="240"/>
    </location>
</feature>
<evidence type="ECO:0000256" key="2">
    <source>
        <dbReference type="ARBA" id="ARBA00023136"/>
    </source>
</evidence>
<dbReference type="SUPFAM" id="SSF103088">
    <property type="entry name" value="OmpA-like"/>
    <property type="match status" value="1"/>
</dbReference>
<keyword evidence="6" id="KW-1133">Transmembrane helix</keyword>
<evidence type="ECO:0000256" key="1">
    <source>
        <dbReference type="ARBA" id="ARBA00004442"/>
    </source>
</evidence>
<feature type="compositionally biased region" description="Polar residues" evidence="5">
    <location>
        <begin position="270"/>
        <end position="281"/>
    </location>
</feature>
<sequence>MAVNLLTYLSDQFTPAVLDQLGQRIGESPANTGVAVQAIIPTVLGGLAQRTHSVSDANEIVDFLRHSKYTNTATPLDIAQVSNTAADTQDAVSAGGTFIERLFSTNVEKVATAIARHSQINRTSALSLMDLVGAVLEGILGRQSLENGLTGVNLSTLVGGQVAGIRAGLPAGLAGLATSLGFDKLGGPATGDEQAVTTFMSTPTNPDIPKSPLVERERENVGWLRWAMIAVGLLILFLIVQKCRQPQTGADGVYTDTTARSEPDSREDTSATARANAAESNGSPAGSIPGGPAGAAAAAAEEKRQLDLPGGRRIRVADNTFNANLAQFLSGKTRPLPRTFTFENLTFETNSTRITSESRPNVNDLIEIMNAYPSLQINIQGHTDNTGDAGANKKLSLERANAIRSALTSAGVSANRVTTQGFGAEKPVATNDSEEGRQQNRRIDVVVTKV</sequence>
<dbReference type="PROSITE" id="PS51123">
    <property type="entry name" value="OMPA_2"/>
    <property type="match status" value="1"/>
</dbReference>
<dbReference type="InterPro" id="IPR006664">
    <property type="entry name" value="OMP_bac"/>
</dbReference>
<feature type="compositionally biased region" description="Basic and acidic residues" evidence="5">
    <location>
        <begin position="259"/>
        <end position="269"/>
    </location>
</feature>
<keyword evidence="2 4" id="KW-0472">Membrane</keyword>
<evidence type="ECO:0000313" key="9">
    <source>
        <dbReference type="Proteomes" id="UP000606008"/>
    </source>
</evidence>
<comment type="subcellular location">
    <subcellularLocation>
        <location evidence="1">Cell outer membrane</location>
    </subcellularLocation>
</comment>
<dbReference type="EMBL" id="WAEL01000007">
    <property type="protein sequence ID" value="NID12360.1"/>
    <property type="molecule type" value="Genomic_DNA"/>
</dbReference>
<proteinExistence type="predicted"/>
<organism evidence="8 9">
    <name type="scientific">Fibrivirga algicola</name>
    <dbReference type="NCBI Taxonomy" id="2950420"/>
    <lineage>
        <taxon>Bacteria</taxon>
        <taxon>Pseudomonadati</taxon>
        <taxon>Bacteroidota</taxon>
        <taxon>Cytophagia</taxon>
        <taxon>Cytophagales</taxon>
        <taxon>Spirosomataceae</taxon>
        <taxon>Fibrivirga</taxon>
    </lineage>
</organism>
<dbReference type="Pfam" id="PF06078">
    <property type="entry name" value="DUF937"/>
    <property type="match status" value="1"/>
</dbReference>
<dbReference type="InterPro" id="IPR009282">
    <property type="entry name" value="DUF937"/>
</dbReference>
<protein>
    <submittedName>
        <fullName evidence="8">OmpA family protein</fullName>
    </submittedName>
</protein>
<reference evidence="8" key="1">
    <citation type="submission" date="2024-05" db="EMBL/GenBank/DDBJ databases">
        <authorList>
            <person name="Jung D.-H."/>
        </authorList>
    </citation>
    <scope>NUCLEOTIDE SEQUENCE</scope>
    <source>
        <strain evidence="8">JA-25</strain>
    </source>
</reference>
<dbReference type="Gene3D" id="3.30.1330.60">
    <property type="entry name" value="OmpA-like domain"/>
    <property type="match status" value="1"/>
</dbReference>
<keyword evidence="3" id="KW-0998">Cell outer membrane</keyword>
<evidence type="ECO:0000259" key="7">
    <source>
        <dbReference type="PROSITE" id="PS51123"/>
    </source>
</evidence>
<dbReference type="InterPro" id="IPR050330">
    <property type="entry name" value="Bact_OuterMem_StrucFunc"/>
</dbReference>